<keyword evidence="6 9" id="KW-0238">DNA-binding</keyword>
<sequence>MLHILLIDDDVSLSGMLGEYLEGEGFQISIRNSGQAGLDTLKSESIDLVVLDIMMPAMDGMTVLRHIRQQSEVPVIMLTARGDNIDRVVGLEMGADDYLSKPCYPRELSARIKAILRRSSSKSSTDDESNLSLGYLSLEQEKRIASWKKQPIELTATEFNLLGALLIADGNVVSKSDLSESALGKPMGPYDRSIDVHISHLRQKLSLLPDFNLQISTVRGIGYRLST</sequence>
<feature type="domain" description="Response regulatory" evidence="10">
    <location>
        <begin position="3"/>
        <end position="116"/>
    </location>
</feature>
<evidence type="ECO:0000259" key="11">
    <source>
        <dbReference type="PROSITE" id="PS51755"/>
    </source>
</evidence>
<dbReference type="InterPro" id="IPR011006">
    <property type="entry name" value="CheY-like_superfamily"/>
</dbReference>
<dbReference type="InterPro" id="IPR001789">
    <property type="entry name" value="Sig_transdc_resp-reg_receiver"/>
</dbReference>
<proteinExistence type="predicted"/>
<dbReference type="Pfam" id="PF00072">
    <property type="entry name" value="Response_reg"/>
    <property type="match status" value="1"/>
</dbReference>
<dbReference type="PROSITE" id="PS50110">
    <property type="entry name" value="RESPONSE_REGULATORY"/>
    <property type="match status" value="1"/>
</dbReference>
<reference evidence="12" key="1">
    <citation type="submission" date="2021-10" db="EMBL/GenBank/DDBJ databases">
        <title>The complete genome sequence of Leeia sp. TBRC 13508.</title>
        <authorList>
            <person name="Charoenyingcharoen P."/>
            <person name="Yukphan P."/>
        </authorList>
    </citation>
    <scope>NUCLEOTIDE SEQUENCE</scope>
    <source>
        <strain evidence="12">TBRC 13508</strain>
    </source>
</reference>
<keyword evidence="13" id="KW-1185">Reference proteome</keyword>
<keyword evidence="2" id="KW-0963">Cytoplasm</keyword>
<dbReference type="InterPro" id="IPR058124">
    <property type="entry name" value="CpxR-like_REC"/>
</dbReference>
<organism evidence="12 13">
    <name type="scientific">Leeia speluncae</name>
    <dbReference type="NCBI Taxonomy" id="2884804"/>
    <lineage>
        <taxon>Bacteria</taxon>
        <taxon>Pseudomonadati</taxon>
        <taxon>Pseudomonadota</taxon>
        <taxon>Betaproteobacteria</taxon>
        <taxon>Neisseriales</taxon>
        <taxon>Leeiaceae</taxon>
        <taxon>Leeia</taxon>
    </lineage>
</organism>
<dbReference type="InterPro" id="IPR039420">
    <property type="entry name" value="WalR-like"/>
</dbReference>
<dbReference type="SMART" id="SM00862">
    <property type="entry name" value="Trans_reg_C"/>
    <property type="match status" value="1"/>
</dbReference>
<evidence type="ECO:0000256" key="8">
    <source>
        <dbReference type="PROSITE-ProRule" id="PRU00169"/>
    </source>
</evidence>
<dbReference type="CDD" id="cd17623">
    <property type="entry name" value="REC_OmpR_CpxR"/>
    <property type="match status" value="1"/>
</dbReference>
<dbReference type="CDD" id="cd00383">
    <property type="entry name" value="trans_reg_C"/>
    <property type="match status" value="1"/>
</dbReference>
<accession>A0ABS8D917</accession>
<dbReference type="RefSeq" id="WP_227181536.1">
    <property type="nucleotide sequence ID" value="NZ_JAJBZT010000008.1"/>
</dbReference>
<keyword evidence="5" id="KW-0805">Transcription regulation</keyword>
<comment type="caution">
    <text evidence="12">The sequence shown here is derived from an EMBL/GenBank/DDBJ whole genome shotgun (WGS) entry which is preliminary data.</text>
</comment>
<dbReference type="SUPFAM" id="SSF52172">
    <property type="entry name" value="CheY-like"/>
    <property type="match status" value="1"/>
</dbReference>
<dbReference type="InterPro" id="IPR001867">
    <property type="entry name" value="OmpR/PhoB-type_DNA-bd"/>
</dbReference>
<dbReference type="InterPro" id="IPR036388">
    <property type="entry name" value="WH-like_DNA-bd_sf"/>
</dbReference>
<feature type="domain" description="OmpR/PhoB-type" evidence="11">
    <location>
        <begin position="128"/>
        <end position="227"/>
    </location>
</feature>
<dbReference type="SUPFAM" id="SSF46894">
    <property type="entry name" value="C-terminal effector domain of the bipartite response regulators"/>
    <property type="match status" value="1"/>
</dbReference>
<dbReference type="Gene3D" id="3.40.50.2300">
    <property type="match status" value="1"/>
</dbReference>
<evidence type="ECO:0000256" key="1">
    <source>
        <dbReference type="ARBA" id="ARBA00004496"/>
    </source>
</evidence>
<dbReference type="PANTHER" id="PTHR48111">
    <property type="entry name" value="REGULATOR OF RPOS"/>
    <property type="match status" value="1"/>
</dbReference>
<feature type="DNA-binding region" description="OmpR/PhoB-type" evidence="9">
    <location>
        <begin position="128"/>
        <end position="227"/>
    </location>
</feature>
<evidence type="ECO:0000256" key="9">
    <source>
        <dbReference type="PROSITE-ProRule" id="PRU01091"/>
    </source>
</evidence>
<dbReference type="EMBL" id="JAJBZT010000008">
    <property type="protein sequence ID" value="MCB6184617.1"/>
    <property type="molecule type" value="Genomic_DNA"/>
</dbReference>
<evidence type="ECO:0000259" key="10">
    <source>
        <dbReference type="PROSITE" id="PS50110"/>
    </source>
</evidence>
<evidence type="ECO:0000313" key="13">
    <source>
        <dbReference type="Proteomes" id="UP001165395"/>
    </source>
</evidence>
<dbReference type="Gene3D" id="1.10.10.10">
    <property type="entry name" value="Winged helix-like DNA-binding domain superfamily/Winged helix DNA-binding domain"/>
    <property type="match status" value="1"/>
</dbReference>
<dbReference type="SMART" id="SM00448">
    <property type="entry name" value="REC"/>
    <property type="match status" value="1"/>
</dbReference>
<dbReference type="PANTHER" id="PTHR48111:SF39">
    <property type="entry name" value="TRANSCRIPTIONAL REGULATORY PROTEIN CPXR"/>
    <property type="match status" value="1"/>
</dbReference>
<evidence type="ECO:0000256" key="5">
    <source>
        <dbReference type="ARBA" id="ARBA00023015"/>
    </source>
</evidence>
<evidence type="ECO:0000256" key="2">
    <source>
        <dbReference type="ARBA" id="ARBA00022490"/>
    </source>
</evidence>
<dbReference type="Proteomes" id="UP001165395">
    <property type="component" value="Unassembled WGS sequence"/>
</dbReference>
<name>A0ABS8D917_9NEIS</name>
<dbReference type="PROSITE" id="PS51755">
    <property type="entry name" value="OMPR_PHOB"/>
    <property type="match status" value="1"/>
</dbReference>
<evidence type="ECO:0000256" key="4">
    <source>
        <dbReference type="ARBA" id="ARBA00023012"/>
    </source>
</evidence>
<evidence type="ECO:0000256" key="7">
    <source>
        <dbReference type="ARBA" id="ARBA00023163"/>
    </source>
</evidence>
<evidence type="ECO:0000313" key="12">
    <source>
        <dbReference type="EMBL" id="MCB6184617.1"/>
    </source>
</evidence>
<comment type="subcellular location">
    <subcellularLocation>
        <location evidence="1">Cytoplasm</location>
    </subcellularLocation>
</comment>
<evidence type="ECO:0000256" key="6">
    <source>
        <dbReference type="ARBA" id="ARBA00023125"/>
    </source>
</evidence>
<dbReference type="Gene3D" id="6.10.250.690">
    <property type="match status" value="1"/>
</dbReference>
<protein>
    <submittedName>
        <fullName evidence="12">Response regulator transcription factor</fullName>
    </submittedName>
</protein>
<keyword evidence="4" id="KW-0902">Two-component regulatory system</keyword>
<dbReference type="InterPro" id="IPR016032">
    <property type="entry name" value="Sig_transdc_resp-reg_C-effctor"/>
</dbReference>
<keyword evidence="3 8" id="KW-0597">Phosphoprotein</keyword>
<evidence type="ECO:0000256" key="3">
    <source>
        <dbReference type="ARBA" id="ARBA00022553"/>
    </source>
</evidence>
<dbReference type="Pfam" id="PF00486">
    <property type="entry name" value="Trans_reg_C"/>
    <property type="match status" value="1"/>
</dbReference>
<keyword evidence="7" id="KW-0804">Transcription</keyword>
<gene>
    <name evidence="12" type="ORF">LIN78_13805</name>
</gene>
<feature type="modified residue" description="4-aspartylphosphate" evidence="8">
    <location>
        <position position="52"/>
    </location>
</feature>